<sequence>MSAGAVFVVFLLGILLTIAVWAAILGETSNATVLDRDEAERLARERGGRGFDRARSSERDDRSGANGDERSEAYGWGVDESNWDDDRQ</sequence>
<protein>
    <submittedName>
        <fullName evidence="2">Uncharacterized protein</fullName>
    </submittedName>
</protein>
<dbReference type="STRING" id="1095778.SAMN04489842_3351"/>
<evidence type="ECO:0000313" key="2">
    <source>
        <dbReference type="EMBL" id="SDR34528.1"/>
    </source>
</evidence>
<feature type="compositionally biased region" description="Basic and acidic residues" evidence="1">
    <location>
        <begin position="44"/>
        <end position="72"/>
    </location>
</feature>
<feature type="region of interest" description="Disordered" evidence="1">
    <location>
        <begin position="44"/>
        <end position="88"/>
    </location>
</feature>
<proteinExistence type="predicted"/>
<reference evidence="3" key="1">
    <citation type="submission" date="2016-10" db="EMBL/GenBank/DDBJ databases">
        <authorList>
            <person name="Varghese N."/>
            <person name="Submissions S."/>
        </authorList>
    </citation>
    <scope>NUCLEOTIDE SEQUENCE [LARGE SCALE GENOMIC DNA]</scope>
    <source>
        <strain evidence="3">DSM 24767</strain>
    </source>
</reference>
<dbReference type="InterPro" id="IPR058456">
    <property type="entry name" value="DUF8143"/>
</dbReference>
<evidence type="ECO:0000256" key="1">
    <source>
        <dbReference type="SAM" id="MobiDB-lite"/>
    </source>
</evidence>
<dbReference type="EMBL" id="FNLC01000004">
    <property type="protein sequence ID" value="SDR34528.1"/>
    <property type="molecule type" value="Genomic_DNA"/>
</dbReference>
<organism evidence="2 3">
    <name type="scientific">Natronobacterium texcoconense</name>
    <dbReference type="NCBI Taxonomy" id="1095778"/>
    <lineage>
        <taxon>Archaea</taxon>
        <taxon>Methanobacteriati</taxon>
        <taxon>Methanobacteriota</taxon>
        <taxon>Stenosarchaea group</taxon>
        <taxon>Halobacteria</taxon>
        <taxon>Halobacteriales</taxon>
        <taxon>Natrialbaceae</taxon>
        <taxon>Natronobacterium</taxon>
    </lineage>
</organism>
<dbReference type="Pfam" id="PF26467">
    <property type="entry name" value="DUF8143"/>
    <property type="match status" value="1"/>
</dbReference>
<dbReference type="RefSeq" id="WP_090384292.1">
    <property type="nucleotide sequence ID" value="NZ_FNLC01000004.1"/>
</dbReference>
<dbReference type="Proteomes" id="UP000198848">
    <property type="component" value="Unassembled WGS sequence"/>
</dbReference>
<name>A0A1H1IAZ1_NATTX</name>
<evidence type="ECO:0000313" key="3">
    <source>
        <dbReference type="Proteomes" id="UP000198848"/>
    </source>
</evidence>
<keyword evidence="3" id="KW-1185">Reference proteome</keyword>
<gene>
    <name evidence="2" type="ORF">SAMN04489842_3351</name>
</gene>
<dbReference type="AlphaFoldDB" id="A0A1H1IAZ1"/>
<accession>A0A1H1IAZ1</accession>